<keyword evidence="1" id="KW-1133">Transmembrane helix</keyword>
<dbReference type="AlphaFoldDB" id="A0A0B6ZRT3"/>
<protein>
    <recommendedName>
        <fullName evidence="3">G-protein coupled receptors family 1 profile domain-containing protein</fullName>
    </recommendedName>
</protein>
<reference evidence="2" key="1">
    <citation type="submission" date="2014-12" db="EMBL/GenBank/DDBJ databases">
        <title>Insight into the proteome of Arion vulgaris.</title>
        <authorList>
            <person name="Aradska J."/>
            <person name="Bulat T."/>
            <person name="Smidak R."/>
            <person name="Sarate P."/>
            <person name="Gangsoo J."/>
            <person name="Sialana F."/>
            <person name="Bilban M."/>
            <person name="Lubec G."/>
        </authorList>
    </citation>
    <scope>NUCLEOTIDE SEQUENCE</scope>
    <source>
        <tissue evidence="2">Skin</tissue>
    </source>
</reference>
<accession>A0A0B6ZRT3</accession>
<name>A0A0B6ZRT3_9EUPU</name>
<feature type="transmembrane region" description="Helical" evidence="1">
    <location>
        <begin position="65"/>
        <end position="86"/>
    </location>
</feature>
<sequence>AIEHFALYFALSIGIPGNLLALLTMLKFPMTTGSFYLALLAGSDLSALILKGINIGIQKLQIHGVVSCKLVTTLGTFTAMYANWVLVL</sequence>
<gene>
    <name evidence="2" type="primary">ORF74516</name>
</gene>
<dbReference type="EMBL" id="HACG01023656">
    <property type="protein sequence ID" value="CEK70521.1"/>
    <property type="molecule type" value="Transcribed_RNA"/>
</dbReference>
<evidence type="ECO:0000256" key="1">
    <source>
        <dbReference type="SAM" id="Phobius"/>
    </source>
</evidence>
<evidence type="ECO:0000313" key="2">
    <source>
        <dbReference type="EMBL" id="CEK70521.1"/>
    </source>
</evidence>
<organism evidence="2">
    <name type="scientific">Arion vulgaris</name>
    <dbReference type="NCBI Taxonomy" id="1028688"/>
    <lineage>
        <taxon>Eukaryota</taxon>
        <taxon>Metazoa</taxon>
        <taxon>Spiralia</taxon>
        <taxon>Lophotrochozoa</taxon>
        <taxon>Mollusca</taxon>
        <taxon>Gastropoda</taxon>
        <taxon>Heterobranchia</taxon>
        <taxon>Euthyneura</taxon>
        <taxon>Panpulmonata</taxon>
        <taxon>Eupulmonata</taxon>
        <taxon>Stylommatophora</taxon>
        <taxon>Helicina</taxon>
        <taxon>Arionoidea</taxon>
        <taxon>Arionidae</taxon>
        <taxon>Arion</taxon>
    </lineage>
</organism>
<feature type="non-terminal residue" evidence="2">
    <location>
        <position position="1"/>
    </location>
</feature>
<keyword evidence="1" id="KW-0472">Membrane</keyword>
<proteinExistence type="predicted"/>
<feature type="non-terminal residue" evidence="2">
    <location>
        <position position="88"/>
    </location>
</feature>
<feature type="transmembrane region" description="Helical" evidence="1">
    <location>
        <begin position="7"/>
        <end position="28"/>
    </location>
</feature>
<evidence type="ECO:0008006" key="3">
    <source>
        <dbReference type="Google" id="ProtNLM"/>
    </source>
</evidence>
<keyword evidence="1" id="KW-0812">Transmembrane</keyword>
<feature type="transmembrane region" description="Helical" evidence="1">
    <location>
        <begin position="34"/>
        <end position="53"/>
    </location>
</feature>